<organism evidence="2 3">
    <name type="scientific">Marchantia polymorpha</name>
    <name type="common">Common liverwort</name>
    <name type="synonym">Marchantia aquatica</name>
    <dbReference type="NCBI Taxonomy" id="3197"/>
    <lineage>
        <taxon>Eukaryota</taxon>
        <taxon>Viridiplantae</taxon>
        <taxon>Streptophyta</taxon>
        <taxon>Embryophyta</taxon>
        <taxon>Marchantiophyta</taxon>
        <taxon>Marchantiopsida</taxon>
        <taxon>Marchantiidae</taxon>
        <taxon>Marchantiales</taxon>
        <taxon>Marchantiaceae</taxon>
        <taxon>Marchantia</taxon>
    </lineage>
</organism>
<accession>A0A2R6WHY0</accession>
<gene>
    <name evidence="2" type="ORF">MARPO_0088s0015</name>
</gene>
<evidence type="ECO:0000313" key="2">
    <source>
        <dbReference type="EMBL" id="PTQ33466.1"/>
    </source>
</evidence>
<feature type="signal peptide" evidence="1">
    <location>
        <begin position="1"/>
        <end position="22"/>
    </location>
</feature>
<name>A0A2R6WHY0_MARPO</name>
<keyword evidence="3" id="KW-1185">Reference proteome</keyword>
<dbReference type="Gramene" id="Mp7g02730.1">
    <property type="protein sequence ID" value="Mp7g02730.1.cds1"/>
    <property type="gene ID" value="Mp7g02730"/>
</dbReference>
<dbReference type="EMBL" id="KZ772760">
    <property type="protein sequence ID" value="PTQ33466.1"/>
    <property type="molecule type" value="Genomic_DNA"/>
</dbReference>
<protein>
    <recommendedName>
        <fullName evidence="4">Secreted protein</fullName>
    </recommendedName>
</protein>
<sequence>MSPRCRRFHVSCLEFHLFTVLCGPFAPDYRPASHQTYACTTVDLPLDVGQAILMTDLDRQHEGSSKLQRVDIDHRWMSAHGPTRPKPQCPELDSSFTSSVEFSVLDRCFQTSRL</sequence>
<reference evidence="3" key="1">
    <citation type="journal article" date="2017" name="Cell">
        <title>Insights into land plant evolution garnered from the Marchantia polymorpha genome.</title>
        <authorList>
            <person name="Bowman J.L."/>
            <person name="Kohchi T."/>
            <person name="Yamato K.T."/>
            <person name="Jenkins J."/>
            <person name="Shu S."/>
            <person name="Ishizaki K."/>
            <person name="Yamaoka S."/>
            <person name="Nishihama R."/>
            <person name="Nakamura Y."/>
            <person name="Berger F."/>
            <person name="Adam C."/>
            <person name="Aki S.S."/>
            <person name="Althoff F."/>
            <person name="Araki T."/>
            <person name="Arteaga-Vazquez M.A."/>
            <person name="Balasubrmanian S."/>
            <person name="Barry K."/>
            <person name="Bauer D."/>
            <person name="Boehm C.R."/>
            <person name="Briginshaw L."/>
            <person name="Caballero-Perez J."/>
            <person name="Catarino B."/>
            <person name="Chen F."/>
            <person name="Chiyoda S."/>
            <person name="Chovatia M."/>
            <person name="Davies K.M."/>
            <person name="Delmans M."/>
            <person name="Demura T."/>
            <person name="Dierschke T."/>
            <person name="Dolan L."/>
            <person name="Dorantes-Acosta A.E."/>
            <person name="Eklund D.M."/>
            <person name="Florent S.N."/>
            <person name="Flores-Sandoval E."/>
            <person name="Fujiyama A."/>
            <person name="Fukuzawa H."/>
            <person name="Galik B."/>
            <person name="Grimanelli D."/>
            <person name="Grimwood J."/>
            <person name="Grossniklaus U."/>
            <person name="Hamada T."/>
            <person name="Haseloff J."/>
            <person name="Hetherington A.J."/>
            <person name="Higo A."/>
            <person name="Hirakawa Y."/>
            <person name="Hundley H.N."/>
            <person name="Ikeda Y."/>
            <person name="Inoue K."/>
            <person name="Inoue S.I."/>
            <person name="Ishida S."/>
            <person name="Jia Q."/>
            <person name="Kakita M."/>
            <person name="Kanazawa T."/>
            <person name="Kawai Y."/>
            <person name="Kawashima T."/>
            <person name="Kennedy M."/>
            <person name="Kinose K."/>
            <person name="Kinoshita T."/>
            <person name="Kohara Y."/>
            <person name="Koide E."/>
            <person name="Komatsu K."/>
            <person name="Kopischke S."/>
            <person name="Kubo M."/>
            <person name="Kyozuka J."/>
            <person name="Lagercrantz U."/>
            <person name="Lin S.S."/>
            <person name="Lindquist E."/>
            <person name="Lipzen A.M."/>
            <person name="Lu C.W."/>
            <person name="De Luna E."/>
            <person name="Martienssen R.A."/>
            <person name="Minamino N."/>
            <person name="Mizutani M."/>
            <person name="Mizutani M."/>
            <person name="Mochizuki N."/>
            <person name="Monte I."/>
            <person name="Mosher R."/>
            <person name="Nagasaki H."/>
            <person name="Nakagami H."/>
            <person name="Naramoto S."/>
            <person name="Nishitani K."/>
            <person name="Ohtani M."/>
            <person name="Okamoto T."/>
            <person name="Okumura M."/>
            <person name="Phillips J."/>
            <person name="Pollak B."/>
            <person name="Reinders A."/>
            <person name="Rovekamp M."/>
            <person name="Sano R."/>
            <person name="Sawa S."/>
            <person name="Schmid M.W."/>
            <person name="Shirakawa M."/>
            <person name="Solano R."/>
            <person name="Spunde A."/>
            <person name="Suetsugu N."/>
            <person name="Sugano S."/>
            <person name="Sugiyama A."/>
            <person name="Sun R."/>
            <person name="Suzuki Y."/>
            <person name="Takenaka M."/>
            <person name="Takezawa D."/>
            <person name="Tomogane H."/>
            <person name="Tsuzuki M."/>
            <person name="Ueda T."/>
            <person name="Umeda M."/>
            <person name="Ward J.M."/>
            <person name="Watanabe Y."/>
            <person name="Yazaki K."/>
            <person name="Yokoyama R."/>
            <person name="Yoshitake Y."/>
            <person name="Yotsui I."/>
            <person name="Zachgo S."/>
            <person name="Schmutz J."/>
        </authorList>
    </citation>
    <scope>NUCLEOTIDE SEQUENCE [LARGE SCALE GENOMIC DNA]</scope>
    <source>
        <strain evidence="3">Tak-1</strain>
    </source>
</reference>
<keyword evidence="1" id="KW-0732">Signal</keyword>
<evidence type="ECO:0008006" key="4">
    <source>
        <dbReference type="Google" id="ProtNLM"/>
    </source>
</evidence>
<evidence type="ECO:0000256" key="1">
    <source>
        <dbReference type="SAM" id="SignalP"/>
    </source>
</evidence>
<proteinExistence type="predicted"/>
<dbReference type="Proteomes" id="UP000244005">
    <property type="component" value="Unassembled WGS sequence"/>
</dbReference>
<feature type="chain" id="PRO_5015311949" description="Secreted protein" evidence="1">
    <location>
        <begin position="23"/>
        <end position="114"/>
    </location>
</feature>
<dbReference type="AlphaFoldDB" id="A0A2R6WHY0"/>
<evidence type="ECO:0000313" key="3">
    <source>
        <dbReference type="Proteomes" id="UP000244005"/>
    </source>
</evidence>